<dbReference type="InterPro" id="IPR002350">
    <property type="entry name" value="Kazal_dom"/>
</dbReference>
<organism evidence="6 7">
    <name type="scientific">Pristionchus entomophagus</name>
    <dbReference type="NCBI Taxonomy" id="358040"/>
    <lineage>
        <taxon>Eukaryota</taxon>
        <taxon>Metazoa</taxon>
        <taxon>Ecdysozoa</taxon>
        <taxon>Nematoda</taxon>
        <taxon>Chromadorea</taxon>
        <taxon>Rhabditida</taxon>
        <taxon>Rhabditina</taxon>
        <taxon>Diplogasteromorpha</taxon>
        <taxon>Diplogasteroidea</taxon>
        <taxon>Neodiplogasteridae</taxon>
        <taxon>Pristionchus</taxon>
    </lineage>
</organism>
<dbReference type="Pfam" id="PF07648">
    <property type="entry name" value="Kazal_2"/>
    <property type="match status" value="3"/>
</dbReference>
<reference evidence="6" key="1">
    <citation type="submission" date="2023-10" db="EMBL/GenBank/DDBJ databases">
        <title>Genome assembly of Pristionchus species.</title>
        <authorList>
            <person name="Yoshida K."/>
            <person name="Sommer R.J."/>
        </authorList>
    </citation>
    <scope>NUCLEOTIDE SEQUENCE</scope>
    <source>
        <strain evidence="6">RS0144</strain>
    </source>
</reference>
<keyword evidence="7" id="KW-1185">Reference proteome</keyword>
<evidence type="ECO:0000256" key="4">
    <source>
        <dbReference type="SAM" id="SignalP"/>
    </source>
</evidence>
<dbReference type="SMART" id="SM00280">
    <property type="entry name" value="KAZAL"/>
    <property type="match status" value="4"/>
</dbReference>
<dbReference type="SUPFAM" id="SSF100895">
    <property type="entry name" value="Kazal-type serine protease inhibitors"/>
    <property type="match status" value="3"/>
</dbReference>
<evidence type="ECO:0000259" key="5">
    <source>
        <dbReference type="PROSITE" id="PS51465"/>
    </source>
</evidence>
<feature type="domain" description="Kazal-like" evidence="5">
    <location>
        <begin position="139"/>
        <end position="188"/>
    </location>
</feature>
<dbReference type="GO" id="GO:0030154">
    <property type="term" value="P:cell differentiation"/>
    <property type="evidence" value="ECO:0007669"/>
    <property type="project" value="TreeGrafter"/>
</dbReference>
<keyword evidence="3" id="KW-1015">Disulfide bond</keyword>
<feature type="non-terminal residue" evidence="6">
    <location>
        <position position="1"/>
    </location>
</feature>
<keyword evidence="1" id="KW-0646">Protease inhibitor</keyword>
<feature type="chain" id="PRO_5043741933" description="Kazal-like domain-containing protein" evidence="4">
    <location>
        <begin position="19"/>
        <end position="278"/>
    </location>
</feature>
<dbReference type="Proteomes" id="UP001432027">
    <property type="component" value="Unassembled WGS sequence"/>
</dbReference>
<dbReference type="PANTHER" id="PTHR10913:SF45">
    <property type="entry name" value="FOLLISTATIN, ISOFORM A-RELATED"/>
    <property type="match status" value="1"/>
</dbReference>
<dbReference type="PANTHER" id="PTHR10913">
    <property type="entry name" value="FOLLISTATIN-RELATED"/>
    <property type="match status" value="1"/>
</dbReference>
<evidence type="ECO:0000256" key="1">
    <source>
        <dbReference type="ARBA" id="ARBA00022690"/>
    </source>
</evidence>
<name>A0AAV5UH94_9BILA</name>
<proteinExistence type="predicted"/>
<evidence type="ECO:0000256" key="3">
    <source>
        <dbReference type="ARBA" id="ARBA00023157"/>
    </source>
</evidence>
<dbReference type="Pfam" id="PF00050">
    <property type="entry name" value="Kazal_1"/>
    <property type="match status" value="1"/>
</dbReference>
<keyword evidence="2" id="KW-0722">Serine protease inhibitor</keyword>
<feature type="domain" description="Kazal-like" evidence="5">
    <location>
        <begin position="41"/>
        <end position="87"/>
    </location>
</feature>
<dbReference type="Gene3D" id="3.30.60.30">
    <property type="match status" value="2"/>
</dbReference>
<dbReference type="PROSITE" id="PS51465">
    <property type="entry name" value="KAZAL_2"/>
    <property type="match status" value="2"/>
</dbReference>
<dbReference type="InterPro" id="IPR050653">
    <property type="entry name" value="Prot_Inhib_GrowthFact_Antg"/>
</dbReference>
<evidence type="ECO:0000256" key="2">
    <source>
        <dbReference type="ARBA" id="ARBA00022900"/>
    </source>
</evidence>
<dbReference type="EMBL" id="BTSX01000006">
    <property type="protein sequence ID" value="GMT06376.1"/>
    <property type="molecule type" value="Genomic_DNA"/>
</dbReference>
<comment type="caution">
    <text evidence="6">The sequence shown here is derived from an EMBL/GenBank/DDBJ whole genome shotgun (WGS) entry which is preliminary data.</text>
</comment>
<sequence>LCAVVFILSTSILCHSNAAPSNKQLTDRYVYFKGARLPQLPIGQDGCYCPPVIRPVCGSSGSIVYTYMNECVLRCTAGVDLLYDGPCCASNHCSAYAAPVCDSENMIYRNPCAFEEAQCFAHRILSRHLSMDSSSPACACIDNCAEEWSPICDSTGKTHPSICVFRNVQCFLKERNQEHIEIVHEGECCADVCQSTDSGSVSLCDSDGRSHADLCSYYRARCETRHAPAAVAANAASRDPITIAHFGPCSSMSSHLENSYLNALLVRFAARDEPRYGK</sequence>
<dbReference type="CDD" id="cd00104">
    <property type="entry name" value="KAZAL_FS"/>
    <property type="match status" value="2"/>
</dbReference>
<dbReference type="AlphaFoldDB" id="A0AAV5UH94"/>
<dbReference type="GO" id="GO:0005576">
    <property type="term" value="C:extracellular region"/>
    <property type="evidence" value="ECO:0007669"/>
    <property type="project" value="TreeGrafter"/>
</dbReference>
<evidence type="ECO:0000313" key="7">
    <source>
        <dbReference type="Proteomes" id="UP001432027"/>
    </source>
</evidence>
<dbReference type="InterPro" id="IPR036058">
    <property type="entry name" value="Kazal_dom_sf"/>
</dbReference>
<protein>
    <recommendedName>
        <fullName evidence="5">Kazal-like domain-containing protein</fullName>
    </recommendedName>
</protein>
<feature type="signal peptide" evidence="4">
    <location>
        <begin position="1"/>
        <end position="18"/>
    </location>
</feature>
<accession>A0AAV5UH94</accession>
<gene>
    <name evidence="6" type="ORF">PENTCL1PPCAC_28550</name>
</gene>
<evidence type="ECO:0000313" key="6">
    <source>
        <dbReference type="EMBL" id="GMT06376.1"/>
    </source>
</evidence>
<keyword evidence="4" id="KW-0732">Signal</keyword>